<dbReference type="EMBL" id="JAPTHD010000002">
    <property type="protein sequence ID" value="MDV5823412.1"/>
    <property type="molecule type" value="Genomic_DNA"/>
</dbReference>
<evidence type="ECO:0000259" key="9">
    <source>
        <dbReference type="PROSITE" id="PS50929"/>
    </source>
</evidence>
<dbReference type="PANTHER" id="PTHR24221">
    <property type="entry name" value="ATP-BINDING CASSETTE SUB-FAMILY B"/>
    <property type="match status" value="1"/>
</dbReference>
<accession>A0ABU3ZVN3</accession>
<evidence type="ECO:0000256" key="3">
    <source>
        <dbReference type="ARBA" id="ARBA00022741"/>
    </source>
</evidence>
<dbReference type="InterPro" id="IPR011527">
    <property type="entry name" value="ABC1_TM_dom"/>
</dbReference>
<dbReference type="InterPro" id="IPR036640">
    <property type="entry name" value="ABC1_TM_sf"/>
</dbReference>
<evidence type="ECO:0000256" key="4">
    <source>
        <dbReference type="ARBA" id="ARBA00022840"/>
    </source>
</evidence>
<dbReference type="InterPro" id="IPR003593">
    <property type="entry name" value="AAA+_ATPase"/>
</dbReference>
<feature type="transmembrane region" description="Helical" evidence="7">
    <location>
        <begin position="146"/>
        <end position="179"/>
    </location>
</feature>
<organism evidence="10 11">
    <name type="scientific">Sphingobium naphthae</name>
    <dbReference type="NCBI Taxonomy" id="1886786"/>
    <lineage>
        <taxon>Bacteria</taxon>
        <taxon>Pseudomonadati</taxon>
        <taxon>Pseudomonadota</taxon>
        <taxon>Alphaproteobacteria</taxon>
        <taxon>Sphingomonadales</taxon>
        <taxon>Sphingomonadaceae</taxon>
        <taxon>Sphingobium</taxon>
    </lineage>
</organism>
<keyword evidence="3" id="KW-0547">Nucleotide-binding</keyword>
<keyword evidence="4 10" id="KW-0067">ATP-binding</keyword>
<feature type="transmembrane region" description="Helical" evidence="7">
    <location>
        <begin position="274"/>
        <end position="293"/>
    </location>
</feature>
<evidence type="ECO:0000256" key="2">
    <source>
        <dbReference type="ARBA" id="ARBA00022692"/>
    </source>
</evidence>
<dbReference type="RefSeq" id="WP_317516394.1">
    <property type="nucleotide sequence ID" value="NZ_JAPTHD010000002.1"/>
</dbReference>
<dbReference type="InterPro" id="IPR027417">
    <property type="entry name" value="P-loop_NTPase"/>
</dbReference>
<keyword evidence="5 7" id="KW-1133">Transmembrane helix</keyword>
<keyword evidence="6 7" id="KW-0472">Membrane</keyword>
<dbReference type="PROSITE" id="PS50893">
    <property type="entry name" value="ABC_TRANSPORTER_2"/>
    <property type="match status" value="1"/>
</dbReference>
<dbReference type="SUPFAM" id="SSF90123">
    <property type="entry name" value="ABC transporter transmembrane region"/>
    <property type="match status" value="1"/>
</dbReference>
<dbReference type="SMART" id="SM00382">
    <property type="entry name" value="AAA"/>
    <property type="match status" value="1"/>
</dbReference>
<dbReference type="PROSITE" id="PS50929">
    <property type="entry name" value="ABC_TM1F"/>
    <property type="match status" value="1"/>
</dbReference>
<evidence type="ECO:0000256" key="5">
    <source>
        <dbReference type="ARBA" id="ARBA00022989"/>
    </source>
</evidence>
<reference evidence="11" key="1">
    <citation type="journal article" date="2022" name="J Environ Chem Eng">
        <title>Biodegradation of petroleum oil using a constructed nonpathogenic and heavy metal-tolerant bacterial consortium isolated from marine sponges.</title>
        <authorList>
            <person name="Dechsakulwatana C."/>
            <person name="Rungsihiranrut A."/>
            <person name="Muangchinda C."/>
            <person name="Ningthoujam R."/>
            <person name="Klankeo P."/>
            <person name="Pinyakong O."/>
        </authorList>
    </citation>
    <scope>NUCLEOTIDE SEQUENCE [LARGE SCALE GENOMIC DNA]</scope>
    <source>
        <strain evidence="11">MO2-4</strain>
    </source>
</reference>
<dbReference type="InterPro" id="IPR003439">
    <property type="entry name" value="ABC_transporter-like_ATP-bd"/>
</dbReference>
<dbReference type="Proteomes" id="UP001185984">
    <property type="component" value="Unassembled WGS sequence"/>
</dbReference>
<feature type="domain" description="ABC transmembrane type-1" evidence="9">
    <location>
        <begin position="21"/>
        <end position="298"/>
    </location>
</feature>
<feature type="transmembrane region" description="Helical" evidence="7">
    <location>
        <begin position="49"/>
        <end position="73"/>
    </location>
</feature>
<dbReference type="InterPro" id="IPR039421">
    <property type="entry name" value="Type_1_exporter"/>
</dbReference>
<dbReference type="Gene3D" id="1.20.1560.10">
    <property type="entry name" value="ABC transporter type 1, transmembrane domain"/>
    <property type="match status" value="1"/>
</dbReference>
<keyword evidence="11" id="KW-1185">Reference proteome</keyword>
<comment type="subcellular location">
    <subcellularLocation>
        <location evidence="1">Cell membrane</location>
        <topology evidence="1">Multi-pass membrane protein</topology>
    </subcellularLocation>
</comment>
<evidence type="ECO:0000259" key="8">
    <source>
        <dbReference type="PROSITE" id="PS50893"/>
    </source>
</evidence>
<gene>
    <name evidence="10" type="ORF">O0R41_07365</name>
</gene>
<evidence type="ECO:0000313" key="11">
    <source>
        <dbReference type="Proteomes" id="UP001185984"/>
    </source>
</evidence>
<dbReference type="Pfam" id="PF00005">
    <property type="entry name" value="ABC_tran"/>
    <property type="match status" value="1"/>
</dbReference>
<keyword evidence="2 7" id="KW-0812">Transmembrane</keyword>
<comment type="caution">
    <text evidence="10">The sequence shown here is derived from an EMBL/GenBank/DDBJ whole genome shotgun (WGS) entry which is preliminary data.</text>
</comment>
<proteinExistence type="predicted"/>
<dbReference type="GO" id="GO:0005524">
    <property type="term" value="F:ATP binding"/>
    <property type="evidence" value="ECO:0007669"/>
    <property type="project" value="UniProtKB-KW"/>
</dbReference>
<evidence type="ECO:0000313" key="10">
    <source>
        <dbReference type="EMBL" id="MDV5823412.1"/>
    </source>
</evidence>
<dbReference type="PROSITE" id="PS00211">
    <property type="entry name" value="ABC_TRANSPORTER_1"/>
    <property type="match status" value="1"/>
</dbReference>
<feature type="domain" description="ABC transporter" evidence="8">
    <location>
        <begin position="307"/>
        <end position="538"/>
    </location>
</feature>
<dbReference type="InterPro" id="IPR017871">
    <property type="entry name" value="ABC_transporter-like_CS"/>
</dbReference>
<dbReference type="Gene3D" id="3.40.50.300">
    <property type="entry name" value="P-loop containing nucleotide triphosphate hydrolases"/>
    <property type="match status" value="1"/>
</dbReference>
<sequence>MTLDQLFARERRAQRRHLRQAALLAALVAAASVLLLGLSGWFITAAALAGASGIVAAQAFNYMLPSAGIRLLAIVRTGARYGERLASHAAAFGALAHIRPALFAAIAAAPADRALALGTGEATARLIGDVDAIETRFVRLSGPWGVAAALASGAVLTLLGGIGSALVTMACAAAVLILCYGLARRMEAAGAAVQRSEGALREQFSMLVDAAPELRCFGLEPWAAERIDAHSRTFAAARLRHAKAASGIEWVHATGIGVAASGALALALPAGAAIAALAALAAAMTIDALGPMVRAMTERGRTAEAQARLDALLTLAQPVADPPSGVNAAASIDFSHPWGARLDAGDRAALVGPSGAGKTTLVERLIGLRPCLPGVIAIGGTDIARLSPDALRGHFAWAPQDAMLIAGSVRDNLLLARADASEADLWAALTDAALTDRIHALGGLDIWIGENGARLSGGERRRLSLARAYVADAPWLLLDEPTEGLDAATEAQVVSRLGARLDRTGQGLLLVSHRPDALALCDKRLDIAAGSAGAALAA</sequence>
<protein>
    <submittedName>
        <fullName evidence="10">ATP-binding cassette domain-containing protein</fullName>
    </submittedName>
</protein>
<evidence type="ECO:0000256" key="6">
    <source>
        <dbReference type="ARBA" id="ARBA00023136"/>
    </source>
</evidence>
<evidence type="ECO:0000256" key="7">
    <source>
        <dbReference type="SAM" id="Phobius"/>
    </source>
</evidence>
<name>A0ABU3ZVN3_9SPHN</name>
<feature type="transmembrane region" description="Helical" evidence="7">
    <location>
        <begin position="21"/>
        <end position="43"/>
    </location>
</feature>
<dbReference type="SUPFAM" id="SSF52540">
    <property type="entry name" value="P-loop containing nucleoside triphosphate hydrolases"/>
    <property type="match status" value="1"/>
</dbReference>
<dbReference type="PANTHER" id="PTHR24221:SF654">
    <property type="entry name" value="ATP-BINDING CASSETTE SUB-FAMILY B MEMBER 6"/>
    <property type="match status" value="1"/>
</dbReference>
<evidence type="ECO:0000256" key="1">
    <source>
        <dbReference type="ARBA" id="ARBA00004651"/>
    </source>
</evidence>